<accession>A0A914DHP9</accession>
<reference evidence="2" key="1">
    <citation type="submission" date="2022-11" db="UniProtKB">
        <authorList>
            <consortium name="WormBaseParasite"/>
        </authorList>
    </citation>
    <scope>IDENTIFICATION</scope>
</reference>
<name>A0A914DHP9_9BILA</name>
<sequence>MERIKSLWKIDEQYQRLFHNGNQILRLNSSLKKIGIKNDNEIIVKHGMLSIWEEFLSIVELVEGAQDFNKPGLAKKAIKNRNQLINANFFGAYSKFIPTEKNTRQVIAHFEDNDDTKIKDAASRFFDVMYENAENPQIKIEFRQKKSKGMQVG</sequence>
<evidence type="ECO:0000313" key="2">
    <source>
        <dbReference type="WBParaSite" id="ACRNAN_scaffold27707.g17288.t1"/>
    </source>
</evidence>
<protein>
    <submittedName>
        <fullName evidence="2">Uncharacterized protein</fullName>
    </submittedName>
</protein>
<organism evidence="1 2">
    <name type="scientific">Acrobeloides nanus</name>
    <dbReference type="NCBI Taxonomy" id="290746"/>
    <lineage>
        <taxon>Eukaryota</taxon>
        <taxon>Metazoa</taxon>
        <taxon>Ecdysozoa</taxon>
        <taxon>Nematoda</taxon>
        <taxon>Chromadorea</taxon>
        <taxon>Rhabditida</taxon>
        <taxon>Tylenchina</taxon>
        <taxon>Cephalobomorpha</taxon>
        <taxon>Cephaloboidea</taxon>
        <taxon>Cephalobidae</taxon>
        <taxon>Acrobeloides</taxon>
    </lineage>
</organism>
<dbReference type="AlphaFoldDB" id="A0A914DHP9"/>
<dbReference type="CDD" id="cd17039">
    <property type="entry name" value="Ubl_ubiquitin_like"/>
    <property type="match status" value="1"/>
</dbReference>
<dbReference type="Proteomes" id="UP000887540">
    <property type="component" value="Unplaced"/>
</dbReference>
<keyword evidence="1" id="KW-1185">Reference proteome</keyword>
<dbReference type="WBParaSite" id="ACRNAN_scaffold27707.g17288.t1">
    <property type="protein sequence ID" value="ACRNAN_scaffold27707.g17288.t1"/>
    <property type="gene ID" value="ACRNAN_scaffold27707.g17288"/>
</dbReference>
<proteinExistence type="predicted"/>
<evidence type="ECO:0000313" key="1">
    <source>
        <dbReference type="Proteomes" id="UP000887540"/>
    </source>
</evidence>